<dbReference type="EMBL" id="JAUEPN010000003">
    <property type="protein sequence ID" value="KAK3296839.1"/>
    <property type="molecule type" value="Genomic_DNA"/>
</dbReference>
<proteinExistence type="predicted"/>
<sequence length="76" mass="8158">MVWLGKGGGLFVLLLPSWELGTGGSDLVRMKSRRQAGRRGVVGREGGGEIYLMDLRVSGCLVLFGVLLAMTDMTDT</sequence>
<dbReference type="AlphaFoldDB" id="A0AAE0LU33"/>
<gene>
    <name evidence="1" type="ORF">B0H64DRAFT_390470</name>
</gene>
<reference evidence="1" key="1">
    <citation type="journal article" date="2023" name="Mol. Phylogenet. Evol.">
        <title>Genome-scale phylogeny and comparative genomics of the fungal order Sordariales.</title>
        <authorList>
            <person name="Hensen N."/>
            <person name="Bonometti L."/>
            <person name="Westerberg I."/>
            <person name="Brannstrom I.O."/>
            <person name="Guillou S."/>
            <person name="Cros-Aarteil S."/>
            <person name="Calhoun S."/>
            <person name="Haridas S."/>
            <person name="Kuo A."/>
            <person name="Mondo S."/>
            <person name="Pangilinan J."/>
            <person name="Riley R."/>
            <person name="LaButti K."/>
            <person name="Andreopoulos B."/>
            <person name="Lipzen A."/>
            <person name="Chen C."/>
            <person name="Yan M."/>
            <person name="Daum C."/>
            <person name="Ng V."/>
            <person name="Clum A."/>
            <person name="Steindorff A."/>
            <person name="Ohm R.A."/>
            <person name="Martin F."/>
            <person name="Silar P."/>
            <person name="Natvig D.O."/>
            <person name="Lalanne C."/>
            <person name="Gautier V."/>
            <person name="Ament-Velasquez S.L."/>
            <person name="Kruys A."/>
            <person name="Hutchinson M.I."/>
            <person name="Powell A.J."/>
            <person name="Barry K."/>
            <person name="Miller A.N."/>
            <person name="Grigoriev I.V."/>
            <person name="Debuchy R."/>
            <person name="Gladieux P."/>
            <person name="Hiltunen Thoren M."/>
            <person name="Johannesson H."/>
        </authorList>
    </citation>
    <scope>NUCLEOTIDE SEQUENCE</scope>
    <source>
        <strain evidence="1">CBS 168.71</strain>
    </source>
</reference>
<protein>
    <submittedName>
        <fullName evidence="1">Uncharacterized protein</fullName>
    </submittedName>
</protein>
<reference evidence="1" key="2">
    <citation type="submission" date="2023-06" db="EMBL/GenBank/DDBJ databases">
        <authorList>
            <consortium name="Lawrence Berkeley National Laboratory"/>
            <person name="Haridas S."/>
            <person name="Hensen N."/>
            <person name="Bonometti L."/>
            <person name="Westerberg I."/>
            <person name="Brannstrom I.O."/>
            <person name="Guillou S."/>
            <person name="Cros-Aarteil S."/>
            <person name="Calhoun S."/>
            <person name="Kuo A."/>
            <person name="Mondo S."/>
            <person name="Pangilinan J."/>
            <person name="Riley R."/>
            <person name="Labutti K."/>
            <person name="Andreopoulos B."/>
            <person name="Lipzen A."/>
            <person name="Chen C."/>
            <person name="Yanf M."/>
            <person name="Daum C."/>
            <person name="Ng V."/>
            <person name="Clum A."/>
            <person name="Steindorff A."/>
            <person name="Ohm R."/>
            <person name="Martin F."/>
            <person name="Silar P."/>
            <person name="Natvig D."/>
            <person name="Lalanne C."/>
            <person name="Gautier V."/>
            <person name="Ament-Velasquez S.L."/>
            <person name="Kruys A."/>
            <person name="Hutchinson M.I."/>
            <person name="Powell A.J."/>
            <person name="Barry K."/>
            <person name="Miller A.N."/>
            <person name="Grigoriev I.V."/>
            <person name="Debuchy R."/>
            <person name="Gladieux P."/>
            <person name="Thoren M.H."/>
            <person name="Johannesson H."/>
        </authorList>
    </citation>
    <scope>NUCLEOTIDE SEQUENCE</scope>
    <source>
        <strain evidence="1">CBS 168.71</strain>
    </source>
</reference>
<evidence type="ECO:0000313" key="1">
    <source>
        <dbReference type="EMBL" id="KAK3296839.1"/>
    </source>
</evidence>
<dbReference type="Proteomes" id="UP001278766">
    <property type="component" value="Unassembled WGS sequence"/>
</dbReference>
<accession>A0AAE0LU33</accession>
<dbReference type="RefSeq" id="XP_062660353.1">
    <property type="nucleotide sequence ID" value="XM_062803405.1"/>
</dbReference>
<dbReference type="GeneID" id="87840353"/>
<evidence type="ECO:0000313" key="2">
    <source>
        <dbReference type="Proteomes" id="UP001278766"/>
    </source>
</evidence>
<keyword evidence="2" id="KW-1185">Reference proteome</keyword>
<comment type="caution">
    <text evidence="1">The sequence shown here is derived from an EMBL/GenBank/DDBJ whole genome shotgun (WGS) entry which is preliminary data.</text>
</comment>
<organism evidence="1 2">
    <name type="scientific">Chaetomium fimeti</name>
    <dbReference type="NCBI Taxonomy" id="1854472"/>
    <lineage>
        <taxon>Eukaryota</taxon>
        <taxon>Fungi</taxon>
        <taxon>Dikarya</taxon>
        <taxon>Ascomycota</taxon>
        <taxon>Pezizomycotina</taxon>
        <taxon>Sordariomycetes</taxon>
        <taxon>Sordariomycetidae</taxon>
        <taxon>Sordariales</taxon>
        <taxon>Chaetomiaceae</taxon>
        <taxon>Chaetomium</taxon>
    </lineage>
</organism>
<name>A0AAE0LU33_9PEZI</name>